<feature type="non-terminal residue" evidence="2">
    <location>
        <position position="1"/>
    </location>
</feature>
<reference evidence="2" key="2">
    <citation type="submission" date="2023-05" db="EMBL/GenBank/DDBJ databases">
        <authorList>
            <person name="Fouks B."/>
        </authorList>
    </citation>
    <scope>NUCLEOTIDE SEQUENCE</scope>
    <source>
        <strain evidence="2">Stay&amp;Tobe</strain>
        <tissue evidence="2">Testes</tissue>
    </source>
</reference>
<evidence type="ECO:0000256" key="1">
    <source>
        <dbReference type="SAM" id="MobiDB-lite"/>
    </source>
</evidence>
<evidence type="ECO:0000313" key="2">
    <source>
        <dbReference type="EMBL" id="KAJ9599248.1"/>
    </source>
</evidence>
<dbReference type="EMBL" id="JASPKZ010000825">
    <property type="protein sequence ID" value="KAJ9599248.1"/>
    <property type="molecule type" value="Genomic_DNA"/>
</dbReference>
<evidence type="ECO:0000313" key="3">
    <source>
        <dbReference type="Proteomes" id="UP001233999"/>
    </source>
</evidence>
<dbReference type="AlphaFoldDB" id="A0AAD8EQS6"/>
<feature type="compositionally biased region" description="Low complexity" evidence="1">
    <location>
        <begin position="225"/>
        <end position="243"/>
    </location>
</feature>
<name>A0AAD8EQS6_DIPPU</name>
<gene>
    <name evidence="2" type="ORF">L9F63_010250</name>
</gene>
<accession>A0AAD8EQS6</accession>
<keyword evidence="3" id="KW-1185">Reference proteome</keyword>
<protein>
    <submittedName>
        <fullName evidence="2">Uncharacterized protein</fullName>
    </submittedName>
</protein>
<proteinExistence type="predicted"/>
<sequence>LLAATCGGGGGGGVEVNNNNSNSKDTVVPQRHQQQQCHQGTTNRCQQCHTSTAAPPLNKLQHQQPAVGVAAVAPSCTSCRPGFLHPHTSQPAYQRILQQPWAGMTAASATHYQQPALAAVPSSGSKTRGGGRAVEPGPEHAASSLHHVHVRRSVPWARTTSTGAVKRSRTSHTQETWVVQPQYPADTAARTGWNAQQTNTKDPVCKACCHPPQTAVAPPPPPDPQQQQPIPQQQQQQPQQQPQWGSYYGVTGHCRGASEDGSRILWNNENMLRLFQV</sequence>
<feature type="region of interest" description="Disordered" evidence="1">
    <location>
        <begin position="211"/>
        <end position="252"/>
    </location>
</feature>
<reference evidence="2" key="1">
    <citation type="journal article" date="2023" name="IScience">
        <title>Live-bearing cockroach genome reveals convergent evolutionary mechanisms linked to viviparity in insects and beyond.</title>
        <authorList>
            <person name="Fouks B."/>
            <person name="Harrison M.C."/>
            <person name="Mikhailova A.A."/>
            <person name="Marchal E."/>
            <person name="English S."/>
            <person name="Carruthers M."/>
            <person name="Jennings E.C."/>
            <person name="Chiamaka E.L."/>
            <person name="Frigard R.A."/>
            <person name="Pippel M."/>
            <person name="Attardo G.M."/>
            <person name="Benoit J.B."/>
            <person name="Bornberg-Bauer E."/>
            <person name="Tobe S.S."/>
        </authorList>
    </citation>
    <scope>NUCLEOTIDE SEQUENCE</scope>
    <source>
        <strain evidence="2">Stay&amp;Tobe</strain>
    </source>
</reference>
<feature type="compositionally biased region" description="Gly residues" evidence="1">
    <location>
        <begin position="1"/>
        <end position="14"/>
    </location>
</feature>
<feature type="region of interest" description="Disordered" evidence="1">
    <location>
        <begin position="117"/>
        <end position="183"/>
    </location>
</feature>
<dbReference type="Proteomes" id="UP001233999">
    <property type="component" value="Unassembled WGS sequence"/>
</dbReference>
<comment type="caution">
    <text evidence="2">The sequence shown here is derived from an EMBL/GenBank/DDBJ whole genome shotgun (WGS) entry which is preliminary data.</text>
</comment>
<feature type="region of interest" description="Disordered" evidence="1">
    <location>
        <begin position="1"/>
        <end position="26"/>
    </location>
</feature>
<organism evidence="2 3">
    <name type="scientific">Diploptera punctata</name>
    <name type="common">Pacific beetle cockroach</name>
    <dbReference type="NCBI Taxonomy" id="6984"/>
    <lineage>
        <taxon>Eukaryota</taxon>
        <taxon>Metazoa</taxon>
        <taxon>Ecdysozoa</taxon>
        <taxon>Arthropoda</taxon>
        <taxon>Hexapoda</taxon>
        <taxon>Insecta</taxon>
        <taxon>Pterygota</taxon>
        <taxon>Neoptera</taxon>
        <taxon>Polyneoptera</taxon>
        <taxon>Dictyoptera</taxon>
        <taxon>Blattodea</taxon>
        <taxon>Blaberoidea</taxon>
        <taxon>Blaberidae</taxon>
        <taxon>Diplopterinae</taxon>
        <taxon>Diploptera</taxon>
    </lineage>
</organism>